<proteinExistence type="predicted"/>
<gene>
    <name evidence="2" type="ORF">CYMTET_45922</name>
</gene>
<dbReference type="Proteomes" id="UP001190700">
    <property type="component" value="Unassembled WGS sequence"/>
</dbReference>
<accession>A0AAE0EXT6</accession>
<feature type="compositionally biased region" description="Basic and acidic residues" evidence="1">
    <location>
        <begin position="265"/>
        <end position="278"/>
    </location>
</feature>
<protein>
    <submittedName>
        <fullName evidence="2">Uncharacterized protein</fullName>
    </submittedName>
</protein>
<reference evidence="2 3" key="1">
    <citation type="journal article" date="2015" name="Genome Biol. Evol.">
        <title>Comparative Genomics of a Bacterivorous Green Alga Reveals Evolutionary Causalities and Consequences of Phago-Mixotrophic Mode of Nutrition.</title>
        <authorList>
            <person name="Burns J.A."/>
            <person name="Paasch A."/>
            <person name="Narechania A."/>
            <person name="Kim E."/>
        </authorList>
    </citation>
    <scope>NUCLEOTIDE SEQUENCE [LARGE SCALE GENOMIC DNA]</scope>
    <source>
        <strain evidence="2 3">PLY_AMNH</strain>
    </source>
</reference>
<name>A0AAE0EXT6_9CHLO</name>
<feature type="region of interest" description="Disordered" evidence="1">
    <location>
        <begin position="1"/>
        <end position="21"/>
    </location>
</feature>
<keyword evidence="3" id="KW-1185">Reference proteome</keyword>
<comment type="caution">
    <text evidence="2">The sequence shown here is derived from an EMBL/GenBank/DDBJ whole genome shotgun (WGS) entry which is preliminary data.</text>
</comment>
<dbReference type="AlphaFoldDB" id="A0AAE0EXT6"/>
<feature type="region of interest" description="Disordered" evidence="1">
    <location>
        <begin position="106"/>
        <end position="288"/>
    </location>
</feature>
<feature type="compositionally biased region" description="Basic and acidic residues" evidence="1">
    <location>
        <begin position="185"/>
        <end position="195"/>
    </location>
</feature>
<organism evidence="2 3">
    <name type="scientific">Cymbomonas tetramitiformis</name>
    <dbReference type="NCBI Taxonomy" id="36881"/>
    <lineage>
        <taxon>Eukaryota</taxon>
        <taxon>Viridiplantae</taxon>
        <taxon>Chlorophyta</taxon>
        <taxon>Pyramimonadophyceae</taxon>
        <taxon>Pyramimonadales</taxon>
        <taxon>Pyramimonadaceae</taxon>
        <taxon>Cymbomonas</taxon>
    </lineage>
</organism>
<feature type="compositionally biased region" description="Basic residues" evidence="1">
    <location>
        <begin position="243"/>
        <end position="264"/>
    </location>
</feature>
<feature type="non-terminal residue" evidence="2">
    <location>
        <position position="1"/>
    </location>
</feature>
<feature type="compositionally biased region" description="Basic and acidic residues" evidence="1">
    <location>
        <begin position="204"/>
        <end position="221"/>
    </location>
</feature>
<evidence type="ECO:0000313" key="3">
    <source>
        <dbReference type="Proteomes" id="UP001190700"/>
    </source>
</evidence>
<feature type="compositionally biased region" description="Low complexity" evidence="1">
    <location>
        <begin position="231"/>
        <end position="242"/>
    </location>
</feature>
<evidence type="ECO:0000256" key="1">
    <source>
        <dbReference type="SAM" id="MobiDB-lite"/>
    </source>
</evidence>
<sequence>QPPSGDLTRRRREQQSTASLSGPYEALVSAVSSNLQKRLCSCRATLSPRKKHEEVVTSVDAHRRAFANALEEDDDELSKQVASKAPLQLAAPRLLPLHELLKQKAKTEMAVRLSSASESEGKDESESNNSSETSPKLRNKHPDRLEKDVQSRHDEGHSSKSGRWISEDEGESRCSRHDKRRLKERKHERDEERHKSSSRRSKHGKEDRHRTRDRSTDERESTRRRHRTNRRQSSSSPRARNSSPRRRARKRSSRERSPKKSSKISRRDVSPKQSKEEPTGTAIAANEIPDDIRAKVRMMLMKATD</sequence>
<feature type="compositionally biased region" description="Basic and acidic residues" evidence="1">
    <location>
        <begin position="140"/>
        <end position="158"/>
    </location>
</feature>
<evidence type="ECO:0000313" key="2">
    <source>
        <dbReference type="EMBL" id="KAK3244463.1"/>
    </source>
</evidence>
<dbReference type="EMBL" id="LGRX02031821">
    <property type="protein sequence ID" value="KAK3244463.1"/>
    <property type="molecule type" value="Genomic_DNA"/>
</dbReference>